<dbReference type="SUPFAM" id="SSF51658">
    <property type="entry name" value="Xylose isomerase-like"/>
    <property type="match status" value="1"/>
</dbReference>
<organism evidence="2 3">
    <name type="scientific">candidate division MSBL1 archaeon SCGC-AAA382A20</name>
    <dbReference type="NCBI Taxonomy" id="1698280"/>
    <lineage>
        <taxon>Archaea</taxon>
        <taxon>Methanobacteriati</taxon>
        <taxon>Methanobacteriota</taxon>
        <taxon>candidate division MSBL1</taxon>
    </lineage>
</organism>
<dbReference type="InterPro" id="IPR013022">
    <property type="entry name" value="Xyl_isomerase-like_TIM-brl"/>
</dbReference>
<dbReference type="InterPro" id="IPR036237">
    <property type="entry name" value="Xyl_isomerase-like_sf"/>
</dbReference>
<dbReference type="Gene3D" id="3.20.20.150">
    <property type="entry name" value="Divalent-metal-dependent TIM barrel enzymes"/>
    <property type="match status" value="1"/>
</dbReference>
<dbReference type="AlphaFoldDB" id="A0A133VMD6"/>
<dbReference type="Proteomes" id="UP000070263">
    <property type="component" value="Unassembled WGS sequence"/>
</dbReference>
<name>A0A133VMD6_9EURY</name>
<dbReference type="Pfam" id="PF01261">
    <property type="entry name" value="AP_endonuc_2"/>
    <property type="match status" value="1"/>
</dbReference>
<sequence>MSSNEIMPIGVFASAGAGLGVNLDNLVDLDVPTVQLHSPPPEKQTPEEAKNIRSRFDDAGIEITVIFCGYEGESYVDIQAVRETVGLVPEITRQKRVKKTKRIADFAMAAGVPAIGLHIGFISEDWDSPEFADVVGVARDLCDYCAERGLAMHLETGQETAETLLEFLKSVDRKNIAVNFDPANMILYGSGAPLEAVNKVGGYVRSVHCKDAVGSDNPGVEFGVETPLGEGEVDIEKFIATLANLGYEGPLTIEREIGGQQQIKDIEKAIKLLNSLKQKIVLP</sequence>
<gene>
    <name evidence="2" type="ORF">AKJ51_00655</name>
</gene>
<proteinExistence type="predicted"/>
<dbReference type="InterPro" id="IPR050312">
    <property type="entry name" value="IolE/XylAMocC-like"/>
</dbReference>
<evidence type="ECO:0000259" key="1">
    <source>
        <dbReference type="Pfam" id="PF01261"/>
    </source>
</evidence>
<dbReference type="PANTHER" id="PTHR12110">
    <property type="entry name" value="HYDROXYPYRUVATE ISOMERASE"/>
    <property type="match status" value="1"/>
</dbReference>
<keyword evidence="3" id="KW-1185">Reference proteome</keyword>
<dbReference type="PANTHER" id="PTHR12110:SF53">
    <property type="entry name" value="BLR5974 PROTEIN"/>
    <property type="match status" value="1"/>
</dbReference>
<dbReference type="PATRIC" id="fig|1698280.3.peg.702"/>
<evidence type="ECO:0000313" key="2">
    <source>
        <dbReference type="EMBL" id="KXB07614.1"/>
    </source>
</evidence>
<feature type="domain" description="Xylose isomerase-like TIM barrel" evidence="1">
    <location>
        <begin position="26"/>
        <end position="275"/>
    </location>
</feature>
<reference evidence="2 3" key="1">
    <citation type="journal article" date="2016" name="Sci. Rep.">
        <title>Metabolic traits of an uncultured archaeal lineage -MSBL1- from brine pools of the Red Sea.</title>
        <authorList>
            <person name="Mwirichia R."/>
            <person name="Alam I."/>
            <person name="Rashid M."/>
            <person name="Vinu M."/>
            <person name="Ba-Alawi W."/>
            <person name="Anthony Kamau A."/>
            <person name="Kamanda Ngugi D."/>
            <person name="Goker M."/>
            <person name="Klenk H.P."/>
            <person name="Bajic V."/>
            <person name="Stingl U."/>
        </authorList>
    </citation>
    <scope>NUCLEOTIDE SEQUENCE [LARGE SCALE GENOMIC DNA]</scope>
    <source>
        <strain evidence="2">SCGC-AAA382A20</strain>
    </source>
</reference>
<accession>A0A133VMD6</accession>
<evidence type="ECO:0000313" key="3">
    <source>
        <dbReference type="Proteomes" id="UP000070263"/>
    </source>
</evidence>
<dbReference type="EMBL" id="LHYE01000004">
    <property type="protein sequence ID" value="KXB07614.1"/>
    <property type="molecule type" value="Genomic_DNA"/>
</dbReference>
<comment type="caution">
    <text evidence="2">The sequence shown here is derived from an EMBL/GenBank/DDBJ whole genome shotgun (WGS) entry which is preliminary data.</text>
</comment>
<protein>
    <submittedName>
        <fullName evidence="2">Fe-S cluster assembly protein HesB</fullName>
    </submittedName>
</protein>